<name>A0AAV3YDH4_9GAST</name>
<sequence>MKRADKDGTGVVLNPADYVAECTRLLSNTTFCPKLDSDPTNKHGKLISDKLERGVSSGEIDSGTAKSLIVYSLYSAGLIFSPRSVKEGIQEDLNQ</sequence>
<proteinExistence type="predicted"/>
<comment type="caution">
    <text evidence="1">The sequence shown here is derived from an EMBL/GenBank/DDBJ whole genome shotgun (WGS) entry which is preliminary data.</text>
</comment>
<evidence type="ECO:0000313" key="1">
    <source>
        <dbReference type="EMBL" id="GFN80123.1"/>
    </source>
</evidence>
<reference evidence="1 2" key="1">
    <citation type="journal article" date="2021" name="Elife">
        <title>Chloroplast acquisition without the gene transfer in kleptoplastic sea slugs, Plakobranchus ocellatus.</title>
        <authorList>
            <person name="Maeda T."/>
            <person name="Takahashi S."/>
            <person name="Yoshida T."/>
            <person name="Shimamura S."/>
            <person name="Takaki Y."/>
            <person name="Nagai Y."/>
            <person name="Toyoda A."/>
            <person name="Suzuki Y."/>
            <person name="Arimoto A."/>
            <person name="Ishii H."/>
            <person name="Satoh N."/>
            <person name="Nishiyama T."/>
            <person name="Hasebe M."/>
            <person name="Maruyama T."/>
            <person name="Minagawa J."/>
            <person name="Obokata J."/>
            <person name="Shigenobu S."/>
        </authorList>
    </citation>
    <scope>NUCLEOTIDE SEQUENCE [LARGE SCALE GENOMIC DNA]</scope>
</reference>
<dbReference type="Proteomes" id="UP000735302">
    <property type="component" value="Unassembled WGS sequence"/>
</dbReference>
<evidence type="ECO:0008006" key="3">
    <source>
        <dbReference type="Google" id="ProtNLM"/>
    </source>
</evidence>
<dbReference type="AlphaFoldDB" id="A0AAV3YDH4"/>
<accession>A0AAV3YDH4</accession>
<dbReference type="EMBL" id="BLXT01000801">
    <property type="protein sequence ID" value="GFN80123.1"/>
    <property type="molecule type" value="Genomic_DNA"/>
</dbReference>
<evidence type="ECO:0000313" key="2">
    <source>
        <dbReference type="Proteomes" id="UP000735302"/>
    </source>
</evidence>
<organism evidence="1 2">
    <name type="scientific">Plakobranchus ocellatus</name>
    <dbReference type="NCBI Taxonomy" id="259542"/>
    <lineage>
        <taxon>Eukaryota</taxon>
        <taxon>Metazoa</taxon>
        <taxon>Spiralia</taxon>
        <taxon>Lophotrochozoa</taxon>
        <taxon>Mollusca</taxon>
        <taxon>Gastropoda</taxon>
        <taxon>Heterobranchia</taxon>
        <taxon>Euthyneura</taxon>
        <taxon>Panpulmonata</taxon>
        <taxon>Sacoglossa</taxon>
        <taxon>Placobranchoidea</taxon>
        <taxon>Plakobranchidae</taxon>
        <taxon>Plakobranchus</taxon>
    </lineage>
</organism>
<keyword evidence="2" id="KW-1185">Reference proteome</keyword>
<gene>
    <name evidence="1" type="ORF">PoB_000662900</name>
</gene>
<protein>
    <recommendedName>
        <fullName evidence="3">EF-hand domain-containing protein</fullName>
    </recommendedName>
</protein>